<dbReference type="AlphaFoldDB" id="A0A6P2INQ8"/>
<dbReference type="Gene3D" id="1.10.260.40">
    <property type="entry name" value="lambda repressor-like DNA-binding domains"/>
    <property type="match status" value="1"/>
</dbReference>
<evidence type="ECO:0000313" key="3">
    <source>
        <dbReference type="Proteomes" id="UP000494125"/>
    </source>
</evidence>
<keyword evidence="2" id="KW-0238">DNA-binding</keyword>
<protein>
    <submittedName>
        <fullName evidence="2">DNA-binding protein</fullName>
    </submittedName>
</protein>
<dbReference type="SMART" id="SM00530">
    <property type="entry name" value="HTH_XRE"/>
    <property type="match status" value="1"/>
</dbReference>
<dbReference type="Pfam" id="PF01381">
    <property type="entry name" value="HTH_3"/>
    <property type="match status" value="1"/>
</dbReference>
<reference evidence="2 3" key="1">
    <citation type="submission" date="2019-09" db="EMBL/GenBank/DDBJ databases">
        <authorList>
            <person name="Depoorter E."/>
        </authorList>
    </citation>
    <scope>NUCLEOTIDE SEQUENCE [LARGE SCALE GENOMIC DNA]</scope>
    <source>
        <strain evidence="2">LMG 24065</strain>
    </source>
</reference>
<name>A0A6P2INQ8_9BURK</name>
<organism evidence="2 3">
    <name type="scientific">Burkholderia diffusa</name>
    <dbReference type="NCBI Taxonomy" id="488732"/>
    <lineage>
        <taxon>Bacteria</taxon>
        <taxon>Pseudomonadati</taxon>
        <taxon>Pseudomonadota</taxon>
        <taxon>Betaproteobacteria</taxon>
        <taxon>Burkholderiales</taxon>
        <taxon>Burkholderiaceae</taxon>
        <taxon>Burkholderia</taxon>
        <taxon>Burkholderia cepacia complex</taxon>
    </lineage>
</organism>
<proteinExistence type="predicted"/>
<keyword evidence="3" id="KW-1185">Reference proteome</keyword>
<sequence length="152" mass="16924">MERVERVLLHVLSVVWPASDCAGPPLRFQIGQRFRPQVVEVRADLNARTNIRIINGSDGAPAFVVIPYADYMAQHEEERDLTPHEVISATVDGATPLRAWREHLKLTQADIAARPGISQSAYAQQERSEKLRKSTREKIAAALGITAAQLDF</sequence>
<dbReference type="SUPFAM" id="SSF47413">
    <property type="entry name" value="lambda repressor-like DNA-binding domains"/>
    <property type="match status" value="1"/>
</dbReference>
<dbReference type="InterPro" id="IPR010982">
    <property type="entry name" value="Lambda_DNA-bd_dom_sf"/>
</dbReference>
<gene>
    <name evidence="2" type="ORF">BDI24065_01418</name>
</gene>
<dbReference type="Proteomes" id="UP000494125">
    <property type="component" value="Unassembled WGS sequence"/>
</dbReference>
<dbReference type="PROSITE" id="PS50943">
    <property type="entry name" value="HTH_CROC1"/>
    <property type="match status" value="1"/>
</dbReference>
<accession>A0A6P2INQ8</accession>
<dbReference type="GO" id="GO:0003677">
    <property type="term" value="F:DNA binding"/>
    <property type="evidence" value="ECO:0007669"/>
    <property type="project" value="UniProtKB-KW"/>
</dbReference>
<evidence type="ECO:0000259" key="1">
    <source>
        <dbReference type="PROSITE" id="PS50943"/>
    </source>
</evidence>
<feature type="domain" description="HTH cro/C1-type" evidence="1">
    <location>
        <begin position="97"/>
        <end position="150"/>
    </location>
</feature>
<evidence type="ECO:0000313" key="2">
    <source>
        <dbReference type="EMBL" id="VWB32756.1"/>
    </source>
</evidence>
<dbReference type="EMBL" id="CABVPN010000005">
    <property type="protein sequence ID" value="VWB32756.1"/>
    <property type="molecule type" value="Genomic_DNA"/>
</dbReference>
<dbReference type="InterPro" id="IPR001387">
    <property type="entry name" value="Cro/C1-type_HTH"/>
</dbReference>
<dbReference type="CDD" id="cd00093">
    <property type="entry name" value="HTH_XRE"/>
    <property type="match status" value="1"/>
</dbReference>